<evidence type="ECO:0008006" key="4">
    <source>
        <dbReference type="Google" id="ProtNLM"/>
    </source>
</evidence>
<protein>
    <recommendedName>
        <fullName evidence="4">Secreted protein</fullName>
    </recommendedName>
</protein>
<accession>A0A1Y2H5E3</accession>
<gene>
    <name evidence="2" type="ORF">BCR44DRAFT_1447857</name>
</gene>
<evidence type="ECO:0000313" key="3">
    <source>
        <dbReference type="Proteomes" id="UP000193411"/>
    </source>
</evidence>
<dbReference type="Proteomes" id="UP000193411">
    <property type="component" value="Unassembled WGS sequence"/>
</dbReference>
<proteinExistence type="predicted"/>
<feature type="signal peptide" evidence="1">
    <location>
        <begin position="1"/>
        <end position="17"/>
    </location>
</feature>
<evidence type="ECO:0000256" key="1">
    <source>
        <dbReference type="SAM" id="SignalP"/>
    </source>
</evidence>
<comment type="caution">
    <text evidence="2">The sequence shown here is derived from an EMBL/GenBank/DDBJ whole genome shotgun (WGS) entry which is preliminary data.</text>
</comment>
<sequence>MMWLHFWLSSQRLPCFTFWPTCFEATPGSIPDRKSDGATRARLCEKLLRVSRGNVTAFNARCHGLTRPSKLACLQQAHTFTCSLPQPRYPFA</sequence>
<keyword evidence="3" id="KW-1185">Reference proteome</keyword>
<name>A0A1Y2H5E3_9FUNG</name>
<dbReference type="EMBL" id="MCFL01000128">
    <property type="protein sequence ID" value="ORZ29788.1"/>
    <property type="molecule type" value="Genomic_DNA"/>
</dbReference>
<organism evidence="2 3">
    <name type="scientific">Catenaria anguillulae PL171</name>
    <dbReference type="NCBI Taxonomy" id="765915"/>
    <lineage>
        <taxon>Eukaryota</taxon>
        <taxon>Fungi</taxon>
        <taxon>Fungi incertae sedis</taxon>
        <taxon>Blastocladiomycota</taxon>
        <taxon>Blastocladiomycetes</taxon>
        <taxon>Blastocladiales</taxon>
        <taxon>Catenariaceae</taxon>
        <taxon>Catenaria</taxon>
    </lineage>
</organism>
<evidence type="ECO:0000313" key="2">
    <source>
        <dbReference type="EMBL" id="ORZ29788.1"/>
    </source>
</evidence>
<reference evidence="2 3" key="1">
    <citation type="submission" date="2016-07" db="EMBL/GenBank/DDBJ databases">
        <title>Pervasive Adenine N6-methylation of Active Genes in Fungi.</title>
        <authorList>
            <consortium name="DOE Joint Genome Institute"/>
            <person name="Mondo S.J."/>
            <person name="Dannebaum R.O."/>
            <person name="Kuo R.C."/>
            <person name="Labutti K."/>
            <person name="Haridas S."/>
            <person name="Kuo A."/>
            <person name="Salamov A."/>
            <person name="Ahrendt S.R."/>
            <person name="Lipzen A."/>
            <person name="Sullivan W."/>
            <person name="Andreopoulos W.B."/>
            <person name="Clum A."/>
            <person name="Lindquist E."/>
            <person name="Daum C."/>
            <person name="Ramamoorthy G.K."/>
            <person name="Gryganskyi A."/>
            <person name="Culley D."/>
            <person name="Magnuson J.K."/>
            <person name="James T.Y."/>
            <person name="O'Malley M.A."/>
            <person name="Stajich J.E."/>
            <person name="Spatafora J.W."/>
            <person name="Visel A."/>
            <person name="Grigoriev I.V."/>
        </authorList>
    </citation>
    <scope>NUCLEOTIDE SEQUENCE [LARGE SCALE GENOMIC DNA]</scope>
    <source>
        <strain evidence="2 3">PL171</strain>
    </source>
</reference>
<keyword evidence="1" id="KW-0732">Signal</keyword>
<feature type="chain" id="PRO_5012982887" description="Secreted protein" evidence="1">
    <location>
        <begin position="18"/>
        <end position="92"/>
    </location>
</feature>
<dbReference type="AlphaFoldDB" id="A0A1Y2H5E3"/>